<feature type="domain" description="GAF" evidence="2">
    <location>
        <begin position="131"/>
        <end position="289"/>
    </location>
</feature>
<dbReference type="AlphaFoldDB" id="A0A9X1CE47"/>
<feature type="coiled-coil region" evidence="1">
    <location>
        <begin position="285"/>
        <end position="312"/>
    </location>
</feature>
<dbReference type="InterPro" id="IPR029016">
    <property type="entry name" value="GAF-like_dom_sf"/>
</dbReference>
<dbReference type="SUPFAM" id="SSF55781">
    <property type="entry name" value="GAF domain-like"/>
    <property type="match status" value="1"/>
</dbReference>
<protein>
    <submittedName>
        <fullName evidence="3">Sugar diacid utilization regulator</fullName>
    </submittedName>
</protein>
<accession>A0A9X1CE47</accession>
<evidence type="ECO:0000256" key="1">
    <source>
        <dbReference type="SAM" id="Coils"/>
    </source>
</evidence>
<dbReference type="SMART" id="SM00065">
    <property type="entry name" value="GAF"/>
    <property type="match status" value="1"/>
</dbReference>
<evidence type="ECO:0000259" key="2">
    <source>
        <dbReference type="SMART" id="SM00065"/>
    </source>
</evidence>
<dbReference type="InterPro" id="IPR051448">
    <property type="entry name" value="CdaR-like_regulators"/>
</dbReference>
<proteinExistence type="predicted"/>
<evidence type="ECO:0000313" key="4">
    <source>
        <dbReference type="Proteomes" id="UP001138793"/>
    </source>
</evidence>
<dbReference type="InterPro" id="IPR025736">
    <property type="entry name" value="PucR_C-HTH_dom"/>
</dbReference>
<dbReference type="Gene3D" id="3.30.450.40">
    <property type="match status" value="1"/>
</dbReference>
<dbReference type="InterPro" id="IPR003018">
    <property type="entry name" value="GAF"/>
</dbReference>
<dbReference type="Gene3D" id="1.10.10.2840">
    <property type="entry name" value="PucR C-terminal helix-turn-helix domain"/>
    <property type="match status" value="1"/>
</dbReference>
<comment type="caution">
    <text evidence="3">The sequence shown here is derived from an EMBL/GenBank/DDBJ whole genome shotgun (WGS) entry which is preliminary data.</text>
</comment>
<dbReference type="Pfam" id="PF13185">
    <property type="entry name" value="GAF_2"/>
    <property type="match status" value="1"/>
</dbReference>
<keyword evidence="1" id="KW-0175">Coiled coil</keyword>
<organism evidence="3 4">
    <name type="scientific">Oceanobacillus polygoni</name>
    <dbReference type="NCBI Taxonomy" id="1235259"/>
    <lineage>
        <taxon>Bacteria</taxon>
        <taxon>Bacillati</taxon>
        <taxon>Bacillota</taxon>
        <taxon>Bacilli</taxon>
        <taxon>Bacillales</taxon>
        <taxon>Bacillaceae</taxon>
        <taxon>Oceanobacillus</taxon>
    </lineage>
</organism>
<dbReference type="EMBL" id="JAGGMB010000002">
    <property type="protein sequence ID" value="MBP2076810.1"/>
    <property type="molecule type" value="Genomic_DNA"/>
</dbReference>
<gene>
    <name evidence="3" type="ORF">J2Z64_001022</name>
</gene>
<reference evidence="3" key="1">
    <citation type="submission" date="2021-03" db="EMBL/GenBank/DDBJ databases">
        <title>Genomic Encyclopedia of Type Strains, Phase IV (KMG-IV): sequencing the most valuable type-strain genomes for metagenomic binning, comparative biology and taxonomic classification.</title>
        <authorList>
            <person name="Goeker M."/>
        </authorList>
    </citation>
    <scope>NUCLEOTIDE SEQUENCE</scope>
    <source>
        <strain evidence="3">DSM 107338</strain>
    </source>
</reference>
<sequence length="700" mass="81073">MNLEKYIAQYMEEEFGESGYQIWSYDATVGNARLLEDRGRKKGDNVPECNPSIGYYYIKKDDAHTDLHFYYLKKHGIVLRIFKQIETVRECVMEHLFYCLHSFVLEERLSTKVEEQKVIMESMHSISSSLDLDHVLKTIIRHALNVIPAADAGYLMIYNPQKQKLIPKAPVGFNDAIYQFQTRIGESITGKVFEDGKSRIYNSYEEIIAAMHAHHVLPEIFQQIHLSSDGVEGAICVPVSIDANRIGVMIIHQCKLRKRLDQEDMMLLEGFATQAAIAIQNAQYYTETKEQLQQITNLSAQLKERNAQLQKRQEVHDTLTMLSLKNKGIHLLVDGMQNMMDRKVIFFNGLENDFYSSNENEAAFFSVFEIRTLFSERRMDFYAFTEKEACFYFYPIYNGEIFIGCLIIPLDKPISEFDRITLEQGSTVLALELVNRQTATKIYHRRVYEQFRKLLACEDRNLLIQYGKEMNLDINGYWMVAVLEIPKERVDLQYLDIHVHQLASRINSEIGDREKLVYGFYNKISLLVSLSNVEEVNEIKTKLETVRIHQHDKGSAIFRGGLSSVYKGLAFISKCFDEANKTISYLASRSSLEVIRYEEIGLDRLFLNQPSGDIEQFIQETLSPLTKENSRYKELEKTLFTYVEANRSPGKTAKLLHIHINTLYQRLQTIEELLCIDLNDSKDILKIQLACHLKQSQMAL</sequence>
<evidence type="ECO:0000313" key="3">
    <source>
        <dbReference type="EMBL" id="MBP2076810.1"/>
    </source>
</evidence>
<dbReference type="PANTHER" id="PTHR33744:SF1">
    <property type="entry name" value="DNA-BINDING TRANSCRIPTIONAL ACTIVATOR ADER"/>
    <property type="match status" value="1"/>
</dbReference>
<dbReference type="Proteomes" id="UP001138793">
    <property type="component" value="Unassembled WGS sequence"/>
</dbReference>
<dbReference type="PANTHER" id="PTHR33744">
    <property type="entry name" value="CARBOHYDRATE DIACID REGULATOR"/>
    <property type="match status" value="1"/>
</dbReference>
<dbReference type="Pfam" id="PF13556">
    <property type="entry name" value="HTH_30"/>
    <property type="match status" value="1"/>
</dbReference>
<name>A0A9X1CE47_9BACI</name>
<keyword evidence="4" id="KW-1185">Reference proteome</keyword>
<dbReference type="InterPro" id="IPR042070">
    <property type="entry name" value="PucR_C-HTH_sf"/>
</dbReference>
<dbReference type="OrthoDB" id="143422at2"/>
<dbReference type="RefSeq" id="WP_149474385.1">
    <property type="nucleotide sequence ID" value="NZ_JAGGMB010000002.1"/>
</dbReference>